<evidence type="ECO:0000313" key="3">
    <source>
        <dbReference type="EMBL" id="MBA2895325.1"/>
    </source>
</evidence>
<feature type="region of interest" description="Disordered" evidence="1">
    <location>
        <begin position="80"/>
        <end position="119"/>
    </location>
</feature>
<protein>
    <submittedName>
        <fullName evidence="3">Uncharacterized protein</fullName>
    </submittedName>
</protein>
<proteinExistence type="predicted"/>
<feature type="signal peptide" evidence="2">
    <location>
        <begin position="1"/>
        <end position="26"/>
    </location>
</feature>
<organism evidence="3 4">
    <name type="scientific">Nonomuraea soli</name>
    <dbReference type="NCBI Taxonomy" id="1032476"/>
    <lineage>
        <taxon>Bacteria</taxon>
        <taxon>Bacillati</taxon>
        <taxon>Actinomycetota</taxon>
        <taxon>Actinomycetes</taxon>
        <taxon>Streptosporangiales</taxon>
        <taxon>Streptosporangiaceae</taxon>
        <taxon>Nonomuraea</taxon>
    </lineage>
</organism>
<reference evidence="3 4" key="1">
    <citation type="submission" date="2020-07" db="EMBL/GenBank/DDBJ databases">
        <title>Genomic Encyclopedia of Type Strains, Phase IV (KMG-IV): sequencing the most valuable type-strain genomes for metagenomic binning, comparative biology and taxonomic classification.</title>
        <authorList>
            <person name="Goeker M."/>
        </authorList>
    </citation>
    <scope>NUCLEOTIDE SEQUENCE [LARGE SCALE GENOMIC DNA]</scope>
    <source>
        <strain evidence="3 4">DSM 45533</strain>
    </source>
</reference>
<accession>A0A7W0CQL3</accession>
<dbReference type="AlphaFoldDB" id="A0A7W0CQL3"/>
<dbReference type="RefSeq" id="WP_181614091.1">
    <property type="nucleotide sequence ID" value="NZ_BAABAM010000009.1"/>
</dbReference>
<keyword evidence="2" id="KW-0732">Signal</keyword>
<keyword evidence="4" id="KW-1185">Reference proteome</keyword>
<name>A0A7W0CQL3_9ACTN</name>
<dbReference type="Proteomes" id="UP000530928">
    <property type="component" value="Unassembled WGS sequence"/>
</dbReference>
<evidence type="ECO:0000256" key="1">
    <source>
        <dbReference type="SAM" id="MobiDB-lite"/>
    </source>
</evidence>
<comment type="caution">
    <text evidence="3">The sequence shown here is derived from an EMBL/GenBank/DDBJ whole genome shotgun (WGS) entry which is preliminary data.</text>
</comment>
<evidence type="ECO:0000313" key="4">
    <source>
        <dbReference type="Proteomes" id="UP000530928"/>
    </source>
</evidence>
<dbReference type="EMBL" id="JACDUR010000007">
    <property type="protein sequence ID" value="MBA2895325.1"/>
    <property type="molecule type" value="Genomic_DNA"/>
</dbReference>
<sequence length="420" mass="44262">MTKRKILTAGLALALLGIVAPTSAQAQPARPCELPPGTPSYVVCTWLATPEEAAEIAKFWLGNDGQNLVDASPYPGVTVDCGPDCAPGAEGDGQPHDDGDPDVPPGEVDDPPKCADGTSGSCAIDPAAIAKAAASAQGQTIKSIAEHGMRVWIDTELADDWKAGKLAEAVQRVGALAAQPGVVGIRFTSQLGYNQNLATTEEIEKFVGETSAALRAALPGKKLAAHTVLPVLGCGGSDVCKTELTEKYPLLNPDTFGAFLSRGQIDQLGLDNGHLATEYTAWNIEAADAQRNQWIEVRARAWDSYGHIAAEDAVLTAPGSSQLTEDQATKAITDRVVAPLQADAAESVVLWTRWQAGDGTVHRVLGEKLADNATWGQLRKLTAVKPRLATIYDPATPEVDAATDLKKLAEVFGQVYLRSE</sequence>
<gene>
    <name evidence="3" type="ORF">HNR30_006711</name>
</gene>
<evidence type="ECO:0000256" key="2">
    <source>
        <dbReference type="SAM" id="SignalP"/>
    </source>
</evidence>
<feature type="chain" id="PRO_5031355191" evidence="2">
    <location>
        <begin position="27"/>
        <end position="420"/>
    </location>
</feature>